<accession>A0A1T4QR14</accession>
<reference evidence="1 2" key="1">
    <citation type="submission" date="2017-02" db="EMBL/GenBank/DDBJ databases">
        <authorList>
            <person name="Peterson S.W."/>
        </authorList>
    </citation>
    <scope>NUCLEOTIDE SEQUENCE [LARGE SCALE GENOMIC DNA]</scope>
    <source>
        <strain evidence="1 2">ATCC 43324</strain>
    </source>
</reference>
<dbReference type="Proteomes" id="UP000190065">
    <property type="component" value="Unassembled WGS sequence"/>
</dbReference>
<proteinExistence type="predicted"/>
<dbReference type="AlphaFoldDB" id="A0A1T4QR14"/>
<dbReference type="STRING" id="28136.SAMN02745202_01920"/>
<dbReference type="EMBL" id="FUXK01000024">
    <property type="protein sequence ID" value="SKA06213.1"/>
    <property type="molecule type" value="Genomic_DNA"/>
</dbReference>
<evidence type="ECO:0000313" key="2">
    <source>
        <dbReference type="Proteomes" id="UP000190065"/>
    </source>
</evidence>
<gene>
    <name evidence="1" type="ORF">SAMN02745202_01920</name>
</gene>
<evidence type="ECO:0000313" key="1">
    <source>
        <dbReference type="EMBL" id="SKA06213.1"/>
    </source>
</evidence>
<name>A0A1T4QR14_9BACT</name>
<organism evidence="1 2">
    <name type="scientific">Segatella oulorum</name>
    <dbReference type="NCBI Taxonomy" id="28136"/>
    <lineage>
        <taxon>Bacteria</taxon>
        <taxon>Pseudomonadati</taxon>
        <taxon>Bacteroidota</taxon>
        <taxon>Bacteroidia</taxon>
        <taxon>Bacteroidales</taxon>
        <taxon>Prevotellaceae</taxon>
        <taxon>Segatella</taxon>
    </lineage>
</organism>
<protein>
    <submittedName>
        <fullName evidence="1">Uncharacterized protein</fullName>
    </submittedName>
</protein>
<sequence>MRQAERMDTEERHAKQHDIYKKLTINDLKLYYNDVSIIRHQRFNH</sequence>